<dbReference type="GO" id="GO:0016791">
    <property type="term" value="F:phosphatase activity"/>
    <property type="evidence" value="ECO:0007669"/>
    <property type="project" value="TreeGrafter"/>
</dbReference>
<keyword evidence="1" id="KW-0472">Membrane</keyword>
<organism evidence="3 4">
    <name type="scientific">Komagataella pastoris</name>
    <name type="common">Yeast</name>
    <name type="synonym">Pichia pastoris</name>
    <dbReference type="NCBI Taxonomy" id="4922"/>
    <lineage>
        <taxon>Eukaryota</taxon>
        <taxon>Fungi</taxon>
        <taxon>Dikarya</taxon>
        <taxon>Ascomycota</taxon>
        <taxon>Saccharomycotina</taxon>
        <taxon>Pichiomycetes</taxon>
        <taxon>Pichiales</taxon>
        <taxon>Pichiaceae</taxon>
        <taxon>Komagataella</taxon>
    </lineage>
</organism>
<dbReference type="EMBL" id="CP014585">
    <property type="protein sequence ID" value="ANZ75407.1"/>
    <property type="molecule type" value="Genomic_DNA"/>
</dbReference>
<protein>
    <submittedName>
        <fullName evidence="3">BA75_03295T0</fullName>
    </submittedName>
</protein>
<name>A0A1B2JBI4_PICPA</name>
<accession>A0A1B2JBI4</accession>
<keyword evidence="1" id="KW-1133">Transmembrane helix</keyword>
<dbReference type="OrthoDB" id="258392at2759"/>
<evidence type="ECO:0000313" key="3">
    <source>
        <dbReference type="EMBL" id="ANZ75407.1"/>
    </source>
</evidence>
<gene>
    <name evidence="3" type="ORF">ATY40_BA7503295</name>
</gene>
<keyword evidence="2" id="KW-0732">Signal</keyword>
<dbReference type="SUPFAM" id="SSF53254">
    <property type="entry name" value="Phosphoglycerate mutase-like"/>
    <property type="match status" value="1"/>
</dbReference>
<dbReference type="InterPro" id="IPR029033">
    <property type="entry name" value="His_PPase_superfam"/>
</dbReference>
<reference evidence="3 4" key="1">
    <citation type="submission" date="2016-02" db="EMBL/GenBank/DDBJ databases">
        <title>Comparative genomic and transcriptomic foundation for Pichia pastoris.</title>
        <authorList>
            <person name="Love K.R."/>
            <person name="Shah K.A."/>
            <person name="Whittaker C.A."/>
            <person name="Wu J."/>
            <person name="Bartlett M.C."/>
            <person name="Ma D."/>
            <person name="Leeson R.L."/>
            <person name="Priest M."/>
            <person name="Young S.K."/>
            <person name="Love J.C."/>
        </authorList>
    </citation>
    <scope>NUCLEOTIDE SEQUENCE [LARGE SCALE GENOMIC DNA]</scope>
    <source>
        <strain evidence="3 4">ATCC 28485</strain>
    </source>
</reference>
<dbReference type="Gene3D" id="3.40.50.1240">
    <property type="entry name" value="Phosphoglycerate mutase-like"/>
    <property type="match status" value="1"/>
</dbReference>
<evidence type="ECO:0000256" key="1">
    <source>
        <dbReference type="SAM" id="Phobius"/>
    </source>
</evidence>
<keyword evidence="1" id="KW-0812">Transmembrane</keyword>
<dbReference type="PANTHER" id="PTHR11567">
    <property type="entry name" value="ACID PHOSPHATASE-RELATED"/>
    <property type="match status" value="1"/>
</dbReference>
<evidence type="ECO:0000313" key="4">
    <source>
        <dbReference type="Proteomes" id="UP000094565"/>
    </source>
</evidence>
<evidence type="ECO:0000256" key="2">
    <source>
        <dbReference type="SAM" id="SignalP"/>
    </source>
</evidence>
<dbReference type="InterPro" id="IPR050645">
    <property type="entry name" value="Histidine_acid_phosphatase"/>
</dbReference>
<feature type="chain" id="PRO_5008539415" evidence="2">
    <location>
        <begin position="21"/>
        <end position="511"/>
    </location>
</feature>
<sequence length="511" mass="56724">MLNPRAISLIVLSLLGSTYAEDYECVGTFIFGRHNDRPAKPTNQQTPLGAEAQLKNGALFRERYYGLTYDNEPVDSEYKIEKLNDEGFYQASQYYGQAPYSGTIAKSHMAFLQGLFPATDGPLSNELLIQSTESDLDNGTVMEYPLNGYQYVMMDFQDPNAPNNFIIKGDVNCANSDSAMAAAYKTEEFQNLNDTTFDFYQSLRDLLPEEDVPTSTLNFGNAMDIFDYMNVNWIHNSTLHDQWNITLLDEVRLLSNQFQWLISYNETDVTGDISIGGQSILGGVWTYLNTTKEAQSPLINYFTGSFNTMFQLNGLLQLDKLSANFTGMPDYGATYIFDLLQDTSDNYFVQFSFKNGTDSWDQFTVYPIFGSEDTVMSWDDFSDYINQYSILNLGDWCDRCNAGVEQSASYPSVCVPYSSTYKAAKELQSNGVDLESILSGDYSSLDIHDSHSKLSNAAAGGIGAGVTIGTVLVLGALFLVFKRVTRTKKNSIPIAASSASASSDSMAEKSV</sequence>
<keyword evidence="4" id="KW-1185">Reference proteome</keyword>
<dbReference type="AlphaFoldDB" id="A0A1B2JBI4"/>
<dbReference type="Proteomes" id="UP000094565">
    <property type="component" value="Chromosome 2"/>
</dbReference>
<feature type="transmembrane region" description="Helical" evidence="1">
    <location>
        <begin position="457"/>
        <end position="481"/>
    </location>
</feature>
<feature type="signal peptide" evidence="2">
    <location>
        <begin position="1"/>
        <end position="20"/>
    </location>
</feature>
<dbReference type="PANTHER" id="PTHR11567:SF142">
    <property type="entry name" value="PHOSPHOGLYCERATE MUTASE-LIKE PROTEIN"/>
    <property type="match status" value="1"/>
</dbReference>
<proteinExistence type="predicted"/>